<dbReference type="Proteomes" id="UP000028401">
    <property type="component" value="Unassembled WGS sequence"/>
</dbReference>
<evidence type="ECO:0000313" key="5">
    <source>
        <dbReference type="Proteomes" id="UP000028401"/>
    </source>
</evidence>
<dbReference type="InterPro" id="IPR017871">
    <property type="entry name" value="ABC_transporter-like_CS"/>
</dbReference>
<dbReference type="NCBIfam" id="NF000355">
    <property type="entry name" value="ribo_prot_ABC_F"/>
    <property type="match status" value="1"/>
</dbReference>
<dbReference type="InterPro" id="IPR051309">
    <property type="entry name" value="ABCF_ATPase"/>
</dbReference>
<evidence type="ECO:0000256" key="1">
    <source>
        <dbReference type="ARBA" id="ARBA00022741"/>
    </source>
</evidence>
<keyword evidence="2" id="KW-0067">ATP-binding</keyword>
<gene>
    <name evidence="4" type="ORF">U725_00042</name>
</gene>
<dbReference type="AlphaFoldDB" id="A0A084AEJ1"/>
<dbReference type="EMBL" id="AZSI01000002">
    <property type="protein sequence ID" value="KEY63720.1"/>
    <property type="molecule type" value="Genomic_DNA"/>
</dbReference>
<comment type="caution">
    <text evidence="4">The sequence shown here is derived from an EMBL/GenBank/DDBJ whole genome shotgun (WGS) entry which is preliminary data.</text>
</comment>
<dbReference type="SUPFAM" id="SSF52540">
    <property type="entry name" value="P-loop containing nucleoside triphosphate hydrolases"/>
    <property type="match status" value="2"/>
</dbReference>
<dbReference type="PANTHER" id="PTHR42855">
    <property type="entry name" value="ABC TRANSPORTER ATP-BINDING SUBUNIT"/>
    <property type="match status" value="1"/>
</dbReference>
<dbReference type="GO" id="GO:0005524">
    <property type="term" value="F:ATP binding"/>
    <property type="evidence" value="ECO:0007669"/>
    <property type="project" value="UniProtKB-KW"/>
</dbReference>
<reference evidence="4 5" key="1">
    <citation type="submission" date="2014-06" db="EMBL/GenBank/DDBJ databases">
        <title>Draft genome sequence of the putrescine producing strain Lactococcus lactis subsp cremoris GE214.</title>
        <authorList>
            <person name="Ladero V."/>
            <person name="Linares D.M."/>
            <person name="del Rio B."/>
            <person name="Mayo B."/>
            <person name="Martin M.C."/>
            <person name="Fernandez M."/>
            <person name="Alvarez M.A."/>
        </authorList>
    </citation>
    <scope>NUCLEOTIDE SEQUENCE [LARGE SCALE GENOMIC DNA]</scope>
    <source>
        <strain evidence="4 5">GE214</strain>
    </source>
</reference>
<dbReference type="CDD" id="cd03221">
    <property type="entry name" value="ABCF_EF-3"/>
    <property type="match status" value="2"/>
</dbReference>
<dbReference type="PROSITE" id="PS00211">
    <property type="entry name" value="ABC_TRANSPORTER_1"/>
    <property type="match status" value="1"/>
</dbReference>
<dbReference type="RefSeq" id="WP_042747535.1">
    <property type="nucleotide sequence ID" value="NZ_AZSI01000002.1"/>
</dbReference>
<dbReference type="PATRIC" id="fig|1415168.3.peg.48"/>
<dbReference type="SMART" id="SM00382">
    <property type="entry name" value="AAA"/>
    <property type="match status" value="2"/>
</dbReference>
<dbReference type="InterPro" id="IPR027417">
    <property type="entry name" value="P-loop_NTPase"/>
</dbReference>
<evidence type="ECO:0000256" key="2">
    <source>
        <dbReference type="ARBA" id="ARBA00022840"/>
    </source>
</evidence>
<dbReference type="GO" id="GO:0016887">
    <property type="term" value="F:ATP hydrolysis activity"/>
    <property type="evidence" value="ECO:0007669"/>
    <property type="project" value="InterPro"/>
</dbReference>
<dbReference type="Pfam" id="PF00005">
    <property type="entry name" value="ABC_tran"/>
    <property type="match status" value="2"/>
</dbReference>
<name>A0A084AEJ1_LACLC</name>
<proteinExistence type="predicted"/>
<evidence type="ECO:0000313" key="4">
    <source>
        <dbReference type="EMBL" id="KEY63720.1"/>
    </source>
</evidence>
<keyword evidence="1" id="KW-0547">Nucleotide-binding</keyword>
<dbReference type="PROSITE" id="PS50893">
    <property type="entry name" value="ABC_TRANSPORTER_2"/>
    <property type="match status" value="2"/>
</dbReference>
<feature type="domain" description="ABC transporter" evidence="3">
    <location>
        <begin position="4"/>
        <end position="243"/>
    </location>
</feature>
<dbReference type="Gene3D" id="3.40.50.300">
    <property type="entry name" value="P-loop containing nucleotide triphosphate hydrolases"/>
    <property type="match status" value="2"/>
</dbReference>
<accession>A0A084AEJ1</accession>
<feature type="domain" description="ABC transporter" evidence="3">
    <location>
        <begin position="331"/>
        <end position="516"/>
    </location>
</feature>
<evidence type="ECO:0000259" key="3">
    <source>
        <dbReference type="PROSITE" id="PS50893"/>
    </source>
</evidence>
<protein>
    <submittedName>
        <fullName evidence="4">ATPase component of ABC transporter with duplicated ATPase domain</fullName>
    </submittedName>
</protein>
<dbReference type="FunFam" id="3.40.50.300:FF:000011">
    <property type="entry name" value="Putative ABC transporter ATP-binding component"/>
    <property type="match status" value="1"/>
</dbReference>
<dbReference type="PANTHER" id="PTHR42855:SF2">
    <property type="entry name" value="DRUG RESISTANCE ABC TRANSPORTER,ATP-BINDING PROTEIN"/>
    <property type="match status" value="1"/>
</dbReference>
<sequence>MSNIEFKDLTFGYGENLIFDHAQINIDDRWKLGLVGRNGRGKSTLLKLLEGKIITDSSIITDKNFVYFPQLLTEEDLNDEKISSESRNQETLKGDFVESLSVNITDRKSQLTFYLLNELTEFEQWELERELSLLKVDLEVLWRPFESLSGGEQTKCLLAILFLDETNFPLIDEPTNHLDMASRKVVAQYLNKKSGFIVVSHDRNFLDEVCDHTLAIERQQVILYQGNYSTYEQEKKLRDDFELAEDERLRKDISRLKRTSLEKRDWSNQRENVAGATFVDKKVAKKQNQRAKAIEKRMGQEVENKEKLLKNIEKTDPLGMNFQPSHHRRLIQFEKFSLAFDKKILFQPFDFSLKVGEIAAIVGPNGQGKSSIIKYFSGNFSGERNGFVQLPQGIKISFVRQIYDNRGYLKDFATENQLDYELFLSNLRKLGMERKQFTQKIETMSQGQQKKVELARSLSQEAELYLWDEPLNYLDVFNHEQIVQLLENSQPTMLLVEHDQAFVEKVSNQIINLKDT</sequence>
<dbReference type="InterPro" id="IPR003593">
    <property type="entry name" value="AAA+_ATPase"/>
</dbReference>
<dbReference type="InterPro" id="IPR003439">
    <property type="entry name" value="ABC_transporter-like_ATP-bd"/>
</dbReference>
<organism evidence="4 5">
    <name type="scientific">Lactococcus cremoris subsp. cremoris GE214</name>
    <dbReference type="NCBI Taxonomy" id="1415168"/>
    <lineage>
        <taxon>Bacteria</taxon>
        <taxon>Bacillati</taxon>
        <taxon>Bacillota</taxon>
        <taxon>Bacilli</taxon>
        <taxon>Lactobacillales</taxon>
        <taxon>Streptococcaceae</taxon>
        <taxon>Lactococcus</taxon>
        <taxon>Lactococcus cremoris subsp. cremoris</taxon>
    </lineage>
</organism>